<dbReference type="Pfam" id="PF14009">
    <property type="entry name" value="PADRE"/>
    <property type="match status" value="1"/>
</dbReference>
<proteinExistence type="predicted"/>
<accession>A0A9Q0HYS8</accession>
<feature type="compositionally biased region" description="Basic residues" evidence="1">
    <location>
        <begin position="170"/>
        <end position="179"/>
    </location>
</feature>
<protein>
    <submittedName>
        <fullName evidence="2">Uncharacterized protein</fullName>
    </submittedName>
</protein>
<dbReference type="Proteomes" id="UP001151287">
    <property type="component" value="Unassembled WGS sequence"/>
</dbReference>
<gene>
    <name evidence="2" type="ORF">LUZ63_003186</name>
</gene>
<feature type="compositionally biased region" description="Basic and acidic residues" evidence="1">
    <location>
        <begin position="135"/>
        <end position="148"/>
    </location>
</feature>
<dbReference type="InterPro" id="IPR025322">
    <property type="entry name" value="PADRE_dom"/>
</dbReference>
<dbReference type="OrthoDB" id="661163at2759"/>
<dbReference type="PANTHER" id="PTHR33052">
    <property type="entry name" value="DUF4228 DOMAIN PROTEIN-RELATED"/>
    <property type="match status" value="1"/>
</dbReference>
<reference evidence="2" key="1">
    <citation type="journal article" date="2022" name="Cell">
        <title>Repeat-based holocentromeres influence genome architecture and karyotype evolution.</title>
        <authorList>
            <person name="Hofstatter P.G."/>
            <person name="Thangavel G."/>
            <person name="Lux T."/>
            <person name="Neumann P."/>
            <person name="Vondrak T."/>
            <person name="Novak P."/>
            <person name="Zhang M."/>
            <person name="Costa L."/>
            <person name="Castellani M."/>
            <person name="Scott A."/>
            <person name="Toegelov H."/>
            <person name="Fuchs J."/>
            <person name="Mata-Sucre Y."/>
            <person name="Dias Y."/>
            <person name="Vanzela A.L.L."/>
            <person name="Huettel B."/>
            <person name="Almeida C.C.S."/>
            <person name="Simkova H."/>
            <person name="Souza G."/>
            <person name="Pedrosa-Harand A."/>
            <person name="Macas J."/>
            <person name="Mayer K.F.X."/>
            <person name="Houben A."/>
            <person name="Marques A."/>
        </authorList>
    </citation>
    <scope>NUCLEOTIDE SEQUENCE</scope>
    <source>
        <strain evidence="2">RhyBre1mFocal</strain>
    </source>
</reference>
<keyword evidence="3" id="KW-1185">Reference proteome</keyword>
<name>A0A9Q0HYS8_9POAL</name>
<evidence type="ECO:0000313" key="2">
    <source>
        <dbReference type="EMBL" id="KAJ1703407.1"/>
    </source>
</evidence>
<evidence type="ECO:0000313" key="3">
    <source>
        <dbReference type="Proteomes" id="UP001151287"/>
    </source>
</evidence>
<evidence type="ECO:0000256" key="1">
    <source>
        <dbReference type="SAM" id="MobiDB-lite"/>
    </source>
</evidence>
<feature type="compositionally biased region" description="Polar residues" evidence="1">
    <location>
        <begin position="8"/>
        <end position="20"/>
    </location>
</feature>
<organism evidence="2 3">
    <name type="scientific">Rhynchospora breviuscula</name>
    <dbReference type="NCBI Taxonomy" id="2022672"/>
    <lineage>
        <taxon>Eukaryota</taxon>
        <taxon>Viridiplantae</taxon>
        <taxon>Streptophyta</taxon>
        <taxon>Embryophyta</taxon>
        <taxon>Tracheophyta</taxon>
        <taxon>Spermatophyta</taxon>
        <taxon>Magnoliopsida</taxon>
        <taxon>Liliopsida</taxon>
        <taxon>Poales</taxon>
        <taxon>Cyperaceae</taxon>
        <taxon>Cyperoideae</taxon>
        <taxon>Rhynchosporeae</taxon>
        <taxon>Rhynchospora</taxon>
    </lineage>
</organism>
<dbReference type="EMBL" id="JAMQYH010000001">
    <property type="protein sequence ID" value="KAJ1703407.1"/>
    <property type="molecule type" value="Genomic_DNA"/>
</dbReference>
<feature type="region of interest" description="Disordered" evidence="1">
    <location>
        <begin position="1"/>
        <end position="20"/>
    </location>
</feature>
<feature type="region of interest" description="Disordered" evidence="1">
    <location>
        <begin position="108"/>
        <end position="186"/>
    </location>
</feature>
<comment type="caution">
    <text evidence="2">The sequence shown here is derived from an EMBL/GenBank/DDBJ whole genome shotgun (WGS) entry which is preliminary data.</text>
</comment>
<dbReference type="AlphaFoldDB" id="A0A9Q0HYS8"/>
<sequence>MGLRFSYGNHNSTTTNNRPKVTTVIMPDGSVRELTTIVSASDPLFNADETHFLCNSDTLYFDSEVVAVGSDELLQPGQLYFMLPESMLGSTLSSADMATLAVKASTALAPSNPKRRTGNGGRRVQVGPSLDPNDENEKLNEKINEETLRASGSRPSVGRRPVRRGSTSSRRPRVIRRRLSTIEETG</sequence>
<feature type="compositionally biased region" description="Low complexity" evidence="1">
    <location>
        <begin position="151"/>
        <end position="169"/>
    </location>
</feature>